<protein>
    <submittedName>
        <fullName evidence="6">DUF3327 domain-containing protein</fullName>
    </submittedName>
</protein>
<dbReference type="GO" id="GO:0008849">
    <property type="term" value="F:enterochelin esterase activity"/>
    <property type="evidence" value="ECO:0007669"/>
    <property type="project" value="InterPro"/>
</dbReference>
<feature type="domain" description="Enterochelin esterase N-terminal" evidence="5">
    <location>
        <begin position="43"/>
        <end position="141"/>
    </location>
</feature>
<keyword evidence="7" id="KW-1185">Reference proteome</keyword>
<dbReference type="InterPro" id="IPR000801">
    <property type="entry name" value="Esterase-like"/>
</dbReference>
<dbReference type="SUPFAM" id="SSF53474">
    <property type="entry name" value="alpha/beta-Hydrolases"/>
    <property type="match status" value="1"/>
</dbReference>
<dbReference type="InterPro" id="IPR021764">
    <property type="entry name" value="Enterochelin_esterase_N"/>
</dbReference>
<keyword evidence="3" id="KW-0378">Hydrolase</keyword>
<keyword evidence="2" id="KW-0963">Cytoplasm</keyword>
<dbReference type="AlphaFoldDB" id="A0A6G8RW73"/>
<dbReference type="Gene3D" id="3.40.50.1820">
    <property type="entry name" value="alpha/beta hydrolase"/>
    <property type="match status" value="1"/>
</dbReference>
<name>A0A6G8RW73_9GAMM</name>
<dbReference type="Gene3D" id="2.60.40.10">
    <property type="entry name" value="Immunoglobulins"/>
    <property type="match status" value="1"/>
</dbReference>
<dbReference type="PANTHER" id="PTHR48098">
    <property type="entry name" value="ENTEROCHELIN ESTERASE-RELATED"/>
    <property type="match status" value="1"/>
</dbReference>
<dbReference type="PANTHER" id="PTHR48098:SF3">
    <property type="entry name" value="IRON(III) ENTEROBACTIN ESTERASE"/>
    <property type="match status" value="1"/>
</dbReference>
<reference evidence="6 7" key="1">
    <citation type="submission" date="2020-03" db="EMBL/GenBank/DDBJ databases">
        <authorList>
            <person name="Zhu W."/>
        </authorList>
    </citation>
    <scope>NUCLEOTIDE SEQUENCE [LARGE SCALE GENOMIC DNA]</scope>
    <source>
        <strain evidence="6 7">323-1</strain>
    </source>
</reference>
<evidence type="ECO:0000259" key="5">
    <source>
        <dbReference type="Pfam" id="PF11806"/>
    </source>
</evidence>
<evidence type="ECO:0000256" key="4">
    <source>
        <dbReference type="ARBA" id="ARBA00024201"/>
    </source>
</evidence>
<evidence type="ECO:0000256" key="2">
    <source>
        <dbReference type="ARBA" id="ARBA00022490"/>
    </source>
</evidence>
<evidence type="ECO:0000256" key="3">
    <source>
        <dbReference type="ARBA" id="ARBA00022801"/>
    </source>
</evidence>
<dbReference type="GO" id="GO:0006826">
    <property type="term" value="P:iron ion transport"/>
    <property type="evidence" value="ECO:0007669"/>
    <property type="project" value="InterPro"/>
</dbReference>
<organism evidence="6 7">
    <name type="scientific">Acinetobacter shaoyimingii</name>
    <dbReference type="NCBI Taxonomy" id="2715164"/>
    <lineage>
        <taxon>Bacteria</taxon>
        <taxon>Pseudomonadati</taxon>
        <taxon>Pseudomonadota</taxon>
        <taxon>Gammaproteobacteria</taxon>
        <taxon>Moraxellales</taxon>
        <taxon>Moraxellaceae</taxon>
        <taxon>Acinetobacter</taxon>
    </lineage>
</organism>
<evidence type="ECO:0000313" key="6">
    <source>
        <dbReference type="EMBL" id="QIO06135.1"/>
    </source>
</evidence>
<dbReference type="KEGG" id="asha:G8E00_09285"/>
<dbReference type="SUPFAM" id="SSF81296">
    <property type="entry name" value="E set domains"/>
    <property type="match status" value="1"/>
</dbReference>
<dbReference type="InterPro" id="IPR013783">
    <property type="entry name" value="Ig-like_fold"/>
</dbReference>
<dbReference type="Proteomes" id="UP000502297">
    <property type="component" value="Chromosome"/>
</dbReference>
<dbReference type="InterPro" id="IPR014756">
    <property type="entry name" value="Ig_E-set"/>
</dbReference>
<dbReference type="RefSeq" id="WP_166223965.1">
    <property type="nucleotide sequence ID" value="NZ_CP049801.1"/>
</dbReference>
<gene>
    <name evidence="6" type="ORF">G8E00_09285</name>
</gene>
<dbReference type="GO" id="GO:0005506">
    <property type="term" value="F:iron ion binding"/>
    <property type="evidence" value="ECO:0007669"/>
    <property type="project" value="InterPro"/>
</dbReference>
<dbReference type="InterPro" id="IPR050583">
    <property type="entry name" value="Mycobacterial_A85_antigen"/>
</dbReference>
<dbReference type="InterPro" id="IPR029058">
    <property type="entry name" value="AB_hydrolase_fold"/>
</dbReference>
<sequence>MDNNEPIHPLLQCSDRGSPAWWEQILQFGNPLITIRNGKSVCTFVWQKTSAEVRYVLIDIYSQSPSIYEQWNILDEIEGTDICTYTIELPKDWFGSYVIIETAEQPPAVTAASIRRQWWIAQLQQFAQKDPLNPYPAYSGQIARFINQIHSHAIDDSTAPLHSIKTMNWHSSLLHNQIAVEWLSIAEDKVSEASTAKLILCLDGNLWSQLQLFQKKMIESHQQGSIHNCLVVFIACTTETRALHYGCHDLFCHALVQELIPLIHQHFQYLSFDETMLCGQSMGGLCAVYCCLLYPNQFDHVISQSGSYWWSDFSNSQFHPLKSNSFLHLMDTLLQDKSQPLLNIQTKIHISAGHCETDMKQHSEDLHQLLSSHQLSSSHHLFYGGHDPIHWQADLLTTLEKLLSKTTEL</sequence>
<evidence type="ECO:0000313" key="7">
    <source>
        <dbReference type="Proteomes" id="UP000502297"/>
    </source>
</evidence>
<comment type="similarity">
    <text evidence="4">Belongs to the Fes family.</text>
</comment>
<dbReference type="GO" id="GO:0005737">
    <property type="term" value="C:cytoplasm"/>
    <property type="evidence" value="ECO:0007669"/>
    <property type="project" value="UniProtKB-SubCell"/>
</dbReference>
<comment type="subcellular location">
    <subcellularLocation>
        <location evidence="1">Cytoplasm</location>
    </subcellularLocation>
</comment>
<evidence type="ECO:0000256" key="1">
    <source>
        <dbReference type="ARBA" id="ARBA00004496"/>
    </source>
</evidence>
<dbReference type="EMBL" id="CP049801">
    <property type="protein sequence ID" value="QIO06135.1"/>
    <property type="molecule type" value="Genomic_DNA"/>
</dbReference>
<dbReference type="Pfam" id="PF00756">
    <property type="entry name" value="Esterase"/>
    <property type="match status" value="1"/>
</dbReference>
<proteinExistence type="inferred from homology"/>
<accession>A0A6G8RW73</accession>
<dbReference type="Pfam" id="PF11806">
    <property type="entry name" value="Enterochelin_N"/>
    <property type="match status" value="1"/>
</dbReference>